<feature type="domain" description="Golvesin/Xly CBD-like" evidence="2">
    <location>
        <begin position="290"/>
        <end position="446"/>
    </location>
</feature>
<evidence type="ECO:0000313" key="4">
    <source>
        <dbReference type="Proteomes" id="UP000192907"/>
    </source>
</evidence>
<keyword evidence="4" id="KW-1185">Reference proteome</keyword>
<reference evidence="4" key="1">
    <citation type="submission" date="2017-04" db="EMBL/GenBank/DDBJ databases">
        <authorList>
            <person name="Varghese N."/>
            <person name="Submissions S."/>
        </authorList>
    </citation>
    <scope>NUCLEOTIDE SEQUENCE [LARGE SCALE GENOMIC DNA]</scope>
    <source>
        <strain evidence="4">RKEM611</strain>
    </source>
</reference>
<evidence type="ECO:0000256" key="1">
    <source>
        <dbReference type="SAM" id="MobiDB-lite"/>
    </source>
</evidence>
<proteinExistence type="predicted"/>
<dbReference type="RefSeq" id="WP_132325916.1">
    <property type="nucleotide sequence ID" value="NZ_FWZT01000036.1"/>
</dbReference>
<dbReference type="OrthoDB" id="9785394at2"/>
<dbReference type="Proteomes" id="UP000192907">
    <property type="component" value="Unassembled WGS sequence"/>
</dbReference>
<evidence type="ECO:0000313" key="3">
    <source>
        <dbReference type="EMBL" id="SMF81071.1"/>
    </source>
</evidence>
<feature type="compositionally biased region" description="Polar residues" evidence="1">
    <location>
        <begin position="50"/>
        <end position="63"/>
    </location>
</feature>
<dbReference type="InterPro" id="IPR033803">
    <property type="entry name" value="CBD-like_Golvesin-Xly"/>
</dbReference>
<dbReference type="Pfam" id="PF25275">
    <property type="entry name" value="Golvesin_C"/>
    <property type="match status" value="2"/>
</dbReference>
<feature type="compositionally biased region" description="Acidic residues" evidence="1">
    <location>
        <begin position="64"/>
        <end position="89"/>
    </location>
</feature>
<accession>A0A1Y6CP19</accession>
<dbReference type="EMBL" id="FWZT01000036">
    <property type="protein sequence ID" value="SMF81071.1"/>
    <property type="molecule type" value="Genomic_DNA"/>
</dbReference>
<protein>
    <recommendedName>
        <fullName evidence="2">Golvesin/Xly CBD-like domain-containing protein</fullName>
    </recommendedName>
</protein>
<dbReference type="STRING" id="1513793.SAMN06296036_1364"/>
<evidence type="ECO:0000259" key="2">
    <source>
        <dbReference type="Pfam" id="PF25275"/>
    </source>
</evidence>
<feature type="domain" description="Golvesin/Xly CBD-like" evidence="2">
    <location>
        <begin position="128"/>
        <end position="271"/>
    </location>
</feature>
<organism evidence="3 4">
    <name type="scientific">Pseudobacteriovorax antillogorgiicola</name>
    <dbReference type="NCBI Taxonomy" id="1513793"/>
    <lineage>
        <taxon>Bacteria</taxon>
        <taxon>Pseudomonadati</taxon>
        <taxon>Bdellovibrionota</taxon>
        <taxon>Oligoflexia</taxon>
        <taxon>Oligoflexales</taxon>
        <taxon>Pseudobacteriovoracaceae</taxon>
        <taxon>Pseudobacteriovorax</taxon>
    </lineage>
</organism>
<gene>
    <name evidence="3" type="ORF">SAMN06296036_1364</name>
</gene>
<sequence>MKSQKLSLFLFMFSLVIFWGCKKSSASGGQEVLDIASVKGSESPIGEDQLLQNTEGQSGGNNSEDLDPIDPEDTQTEQDTLAAEEESEEDAIEIYGEEEVEEDATVPQVAAASAEAEEPETKVFSIDEDEAVKRGEWKYSRVIAGYTNEGYHHSLYDGEKKSVVFKLNQRIEASGFYTVKAHWTAHPNRATNAKIRIVSAKYDDEGELKRTGKTVTVNQRYTQEEGNYIGTYYFHKNVDLDPKHVLNRWQKVRVVANQKSNGYVIADGMTIEWVGATLPDNHMAQESPITLDTTNWEHVRKKGDWKVSTAVAGYDGDFYIHDMNGMSLQSEEERKNVRYAPRFAEAGNYEIYVKFTSHGNRGSPLYVVRSYDAAADKVKRYAIRVDQSTDAGKTEDGWLKLVHSRKGVETSSFYFDQGQSFKHGALVLRRDKHTNGYIIADSVKFVKID</sequence>
<name>A0A1Y6CP19_9BACT</name>
<dbReference type="AlphaFoldDB" id="A0A1Y6CP19"/>
<feature type="region of interest" description="Disordered" evidence="1">
    <location>
        <begin position="40"/>
        <end position="89"/>
    </location>
</feature>